<evidence type="ECO:0000256" key="1">
    <source>
        <dbReference type="SAM" id="Phobius"/>
    </source>
</evidence>
<name>A0A4C1ZKL4_EUMVA</name>
<feature type="transmembrane region" description="Helical" evidence="1">
    <location>
        <begin position="12"/>
        <end position="33"/>
    </location>
</feature>
<keyword evidence="1" id="KW-1133">Transmembrane helix</keyword>
<organism evidence="2 3">
    <name type="scientific">Eumeta variegata</name>
    <name type="common">Bagworm moth</name>
    <name type="synonym">Eumeta japonica</name>
    <dbReference type="NCBI Taxonomy" id="151549"/>
    <lineage>
        <taxon>Eukaryota</taxon>
        <taxon>Metazoa</taxon>
        <taxon>Ecdysozoa</taxon>
        <taxon>Arthropoda</taxon>
        <taxon>Hexapoda</taxon>
        <taxon>Insecta</taxon>
        <taxon>Pterygota</taxon>
        <taxon>Neoptera</taxon>
        <taxon>Endopterygota</taxon>
        <taxon>Lepidoptera</taxon>
        <taxon>Glossata</taxon>
        <taxon>Ditrysia</taxon>
        <taxon>Tineoidea</taxon>
        <taxon>Psychidae</taxon>
        <taxon>Oiketicinae</taxon>
        <taxon>Eumeta</taxon>
    </lineage>
</organism>
<dbReference type="Proteomes" id="UP000299102">
    <property type="component" value="Unassembled WGS sequence"/>
</dbReference>
<evidence type="ECO:0000313" key="3">
    <source>
        <dbReference type="Proteomes" id="UP000299102"/>
    </source>
</evidence>
<dbReference type="AlphaFoldDB" id="A0A4C1ZKL4"/>
<dbReference type="OrthoDB" id="10050074at2759"/>
<proteinExistence type="predicted"/>
<gene>
    <name evidence="2" type="ORF">EVAR_67691_1</name>
</gene>
<sequence>MPFEYDRAGVNIKYVLLIPILVSSIGLDAFPHISSIQFRFRRRKAVERPALGGPALHRAKTVSPSPLTSAAHVPCVLVEKARAMTNPFTSPLQICEGLVNTIDREWIRRAVGSSGGPQARRSTVNAVNVAVNFRVLCVIVRSSILHRDLNLPAITKYMKNTSERFFSIAESHPNPLLSVAASYEAPSSSHFIRRPRNIITNPPDNFTTVFERLREIHKQNGK</sequence>
<comment type="caution">
    <text evidence="2">The sequence shown here is derived from an EMBL/GenBank/DDBJ whole genome shotgun (WGS) entry which is preliminary data.</text>
</comment>
<accession>A0A4C1ZKL4</accession>
<reference evidence="2 3" key="1">
    <citation type="journal article" date="2019" name="Commun. Biol.">
        <title>The bagworm genome reveals a unique fibroin gene that provides high tensile strength.</title>
        <authorList>
            <person name="Kono N."/>
            <person name="Nakamura H."/>
            <person name="Ohtoshi R."/>
            <person name="Tomita M."/>
            <person name="Numata K."/>
            <person name="Arakawa K."/>
        </authorList>
    </citation>
    <scope>NUCLEOTIDE SEQUENCE [LARGE SCALE GENOMIC DNA]</scope>
</reference>
<dbReference type="EMBL" id="BGZK01001932">
    <property type="protein sequence ID" value="GBP88430.1"/>
    <property type="molecule type" value="Genomic_DNA"/>
</dbReference>
<protein>
    <submittedName>
        <fullName evidence="2">Uncharacterized protein</fullName>
    </submittedName>
</protein>
<keyword evidence="1" id="KW-0472">Membrane</keyword>
<keyword evidence="3" id="KW-1185">Reference proteome</keyword>
<keyword evidence="1" id="KW-0812">Transmembrane</keyword>
<evidence type="ECO:0000313" key="2">
    <source>
        <dbReference type="EMBL" id="GBP88430.1"/>
    </source>
</evidence>